<sequence>MHPPPMTCQGSGASLATPPRSVLQTVDQTQSMTLIPKFAPRCADAKYYIVLATAPSNPAYDGLLRAIADSGNDILIGDYCEVADAHTLKVLQRTGAAAVAFLSGAFPAWAFDNMMASMLHFRAVGYYRDRAREHMPPGIYGRCMTGLLVHRYLDITLFVAVAAASVAVAEVISEEQIHSSWRPACL</sequence>
<gene>
    <name evidence="1" type="ORF">BDW59DRAFT_16411</name>
</gene>
<dbReference type="EMBL" id="JBFXLS010000114">
    <property type="protein sequence ID" value="KAL2815249.1"/>
    <property type="molecule type" value="Genomic_DNA"/>
</dbReference>
<dbReference type="Proteomes" id="UP001610335">
    <property type="component" value="Unassembled WGS sequence"/>
</dbReference>
<name>A0ABR4HJ96_9EURO</name>
<comment type="caution">
    <text evidence="1">The sequence shown here is derived from an EMBL/GenBank/DDBJ whole genome shotgun (WGS) entry which is preliminary data.</text>
</comment>
<reference evidence="1 2" key="1">
    <citation type="submission" date="2024-07" db="EMBL/GenBank/DDBJ databases">
        <title>Section-level genome sequencing and comparative genomics of Aspergillus sections Usti and Cavernicolus.</title>
        <authorList>
            <consortium name="Lawrence Berkeley National Laboratory"/>
            <person name="Nybo J.L."/>
            <person name="Vesth T.C."/>
            <person name="Theobald S."/>
            <person name="Frisvad J.C."/>
            <person name="Larsen T.O."/>
            <person name="Kjaerboelling I."/>
            <person name="Rothschild-Mancinelli K."/>
            <person name="Lyhne E.K."/>
            <person name="Kogle M.E."/>
            <person name="Barry K."/>
            <person name="Clum A."/>
            <person name="Na H."/>
            <person name="Ledsgaard L."/>
            <person name="Lin J."/>
            <person name="Lipzen A."/>
            <person name="Kuo A."/>
            <person name="Riley R."/>
            <person name="Mondo S."/>
            <person name="LaButti K."/>
            <person name="Haridas S."/>
            <person name="Pangalinan J."/>
            <person name="Salamov A.A."/>
            <person name="Simmons B.A."/>
            <person name="Magnuson J.K."/>
            <person name="Chen J."/>
            <person name="Drula E."/>
            <person name="Henrissat B."/>
            <person name="Wiebenga A."/>
            <person name="Lubbers R.J."/>
            <person name="Gomes A.C."/>
            <person name="Makela M.R."/>
            <person name="Stajich J."/>
            <person name="Grigoriev I.V."/>
            <person name="Mortensen U.H."/>
            <person name="De vries R.P."/>
            <person name="Baker S.E."/>
            <person name="Andersen M.R."/>
        </authorList>
    </citation>
    <scope>NUCLEOTIDE SEQUENCE [LARGE SCALE GENOMIC DNA]</scope>
    <source>
        <strain evidence="1 2">CBS 600.67</strain>
    </source>
</reference>
<protein>
    <submittedName>
        <fullName evidence="1">Uncharacterized protein</fullName>
    </submittedName>
</protein>
<accession>A0ABR4HJ96</accession>
<keyword evidence="2" id="KW-1185">Reference proteome</keyword>
<evidence type="ECO:0000313" key="1">
    <source>
        <dbReference type="EMBL" id="KAL2815249.1"/>
    </source>
</evidence>
<evidence type="ECO:0000313" key="2">
    <source>
        <dbReference type="Proteomes" id="UP001610335"/>
    </source>
</evidence>
<proteinExistence type="predicted"/>
<organism evidence="1 2">
    <name type="scientific">Aspergillus cavernicola</name>
    <dbReference type="NCBI Taxonomy" id="176166"/>
    <lineage>
        <taxon>Eukaryota</taxon>
        <taxon>Fungi</taxon>
        <taxon>Dikarya</taxon>
        <taxon>Ascomycota</taxon>
        <taxon>Pezizomycotina</taxon>
        <taxon>Eurotiomycetes</taxon>
        <taxon>Eurotiomycetidae</taxon>
        <taxon>Eurotiales</taxon>
        <taxon>Aspergillaceae</taxon>
        <taxon>Aspergillus</taxon>
        <taxon>Aspergillus subgen. Nidulantes</taxon>
    </lineage>
</organism>